<gene>
    <name evidence="1" type="ORF">J4N46_00255</name>
</gene>
<evidence type="ECO:0000313" key="1">
    <source>
        <dbReference type="EMBL" id="MBO1882901.1"/>
    </source>
</evidence>
<accession>A0ABS3PUA0</accession>
<name>A0ABS3PUA0_9FLAO</name>
<organism evidence="1 2">
    <name type="scientific">Capnocytophaga bilenii</name>
    <dbReference type="NCBI Taxonomy" id="2819369"/>
    <lineage>
        <taxon>Bacteria</taxon>
        <taxon>Pseudomonadati</taxon>
        <taxon>Bacteroidota</taxon>
        <taxon>Flavobacteriia</taxon>
        <taxon>Flavobacteriales</taxon>
        <taxon>Flavobacteriaceae</taxon>
        <taxon>Capnocytophaga</taxon>
    </lineage>
</organism>
<protein>
    <recommendedName>
        <fullName evidence="3">Plasmid mobilization relaxosome protein MobC</fullName>
    </recommendedName>
</protein>
<reference evidence="1 2" key="1">
    <citation type="submission" date="2021-03" db="EMBL/GenBank/DDBJ databases">
        <title>Isolation and description of Capnocytophaga bilenii sp. nov., a novel Capnocytophaga species, isolated from a gingivitis subject.</title>
        <authorList>
            <person name="Antezack A."/>
            <person name="Monnet-Corti V."/>
            <person name="La Scola B."/>
        </authorList>
    </citation>
    <scope>NUCLEOTIDE SEQUENCE [LARGE SCALE GENOMIC DNA]</scope>
    <source>
        <strain evidence="1 2">Marseille-Q4570</strain>
    </source>
</reference>
<dbReference type="EMBL" id="JAGDYP010000001">
    <property type="protein sequence ID" value="MBO1882901.1"/>
    <property type="molecule type" value="Genomic_DNA"/>
</dbReference>
<dbReference type="Proteomes" id="UP000681610">
    <property type="component" value="Unassembled WGS sequence"/>
</dbReference>
<comment type="caution">
    <text evidence="1">The sequence shown here is derived from an EMBL/GenBank/DDBJ whole genome shotgun (WGS) entry which is preliminary data.</text>
</comment>
<sequence>MKENYSTHKNKHIILRVSESQKQHWKKLCAERKITLTDLLTSAVEGKMSSQEQREVLKFIEKQDNIFAKIENNINQFAHLANAKKEVYRDELIAFTERLDQIVKLKAEQNKIFIQIYKLIAANDSQNTKLSKQRLSRGEVQRQED</sequence>
<proteinExistence type="predicted"/>
<keyword evidence="2" id="KW-1185">Reference proteome</keyword>
<evidence type="ECO:0008006" key="3">
    <source>
        <dbReference type="Google" id="ProtNLM"/>
    </source>
</evidence>
<evidence type="ECO:0000313" key="2">
    <source>
        <dbReference type="Proteomes" id="UP000681610"/>
    </source>
</evidence>